<feature type="coiled-coil region" evidence="1">
    <location>
        <begin position="39"/>
        <end position="66"/>
    </location>
</feature>
<organism evidence="2 3">
    <name type="scientific">Protopolystoma xenopodis</name>
    <dbReference type="NCBI Taxonomy" id="117903"/>
    <lineage>
        <taxon>Eukaryota</taxon>
        <taxon>Metazoa</taxon>
        <taxon>Spiralia</taxon>
        <taxon>Lophotrochozoa</taxon>
        <taxon>Platyhelminthes</taxon>
        <taxon>Monogenea</taxon>
        <taxon>Polyopisthocotylea</taxon>
        <taxon>Polystomatidea</taxon>
        <taxon>Polystomatidae</taxon>
        <taxon>Protopolystoma</taxon>
    </lineage>
</organism>
<dbReference type="EMBL" id="CAAALY010244556">
    <property type="protein sequence ID" value="VEL32724.1"/>
    <property type="molecule type" value="Genomic_DNA"/>
</dbReference>
<dbReference type="Proteomes" id="UP000784294">
    <property type="component" value="Unassembled WGS sequence"/>
</dbReference>
<feature type="coiled-coil region" evidence="1">
    <location>
        <begin position="185"/>
        <end position="212"/>
    </location>
</feature>
<name>A0A448XBF2_9PLAT</name>
<proteinExistence type="predicted"/>
<gene>
    <name evidence="2" type="ORF">PXEA_LOCUS26164</name>
</gene>
<keyword evidence="1" id="KW-0175">Coiled coil</keyword>
<evidence type="ECO:0000256" key="1">
    <source>
        <dbReference type="SAM" id="Coils"/>
    </source>
</evidence>
<keyword evidence="3" id="KW-1185">Reference proteome</keyword>
<evidence type="ECO:0000313" key="3">
    <source>
        <dbReference type="Proteomes" id="UP000784294"/>
    </source>
</evidence>
<dbReference type="AlphaFoldDB" id="A0A448XBF2"/>
<comment type="caution">
    <text evidence="2">The sequence shown here is derived from an EMBL/GenBank/DDBJ whole genome shotgun (WGS) entry which is preliminary data.</text>
</comment>
<evidence type="ECO:0000313" key="2">
    <source>
        <dbReference type="EMBL" id="VEL32724.1"/>
    </source>
</evidence>
<dbReference type="OrthoDB" id="10036174at2759"/>
<sequence length="235" mass="26288">MNKIKTEAGLCDRGPLQVTDKNRSRLAASSLSREPSFEEQQLQRELDAIKEREVDLSEQLRFSEEELEFFVTMTARSDDVRHIMDDSLAPFTEIEENCLGNSVNMNLPVKPNDSWSGETRRRLLVEPTFESLHPILSLEMEAARENMSSANFSPLTGFMGQGSGEITPRPDGCIGTPVASSHSLQASLQTRLEVSEEENTGLQRRLASLQKEAAATHGELMRLHDRLRGEQMGIS</sequence>
<protein>
    <submittedName>
        <fullName evidence="2">Uncharacterized protein</fullName>
    </submittedName>
</protein>
<reference evidence="2" key="1">
    <citation type="submission" date="2018-11" db="EMBL/GenBank/DDBJ databases">
        <authorList>
            <consortium name="Pathogen Informatics"/>
        </authorList>
    </citation>
    <scope>NUCLEOTIDE SEQUENCE</scope>
</reference>
<accession>A0A448XBF2</accession>